<feature type="compositionally biased region" description="Basic and acidic residues" evidence="1">
    <location>
        <begin position="246"/>
        <end position="266"/>
    </location>
</feature>
<feature type="compositionally biased region" description="Low complexity" evidence="1">
    <location>
        <begin position="167"/>
        <end position="179"/>
    </location>
</feature>
<dbReference type="EC" id="2.6.1.85" evidence="2"/>
<feature type="region of interest" description="Disordered" evidence="1">
    <location>
        <begin position="33"/>
        <end position="412"/>
    </location>
</feature>
<feature type="compositionally biased region" description="Basic residues" evidence="1">
    <location>
        <begin position="188"/>
        <end position="203"/>
    </location>
</feature>
<feature type="compositionally biased region" description="Basic residues" evidence="1">
    <location>
        <begin position="301"/>
        <end position="310"/>
    </location>
</feature>
<feature type="compositionally biased region" description="Basic and acidic residues" evidence="1">
    <location>
        <begin position="351"/>
        <end position="372"/>
    </location>
</feature>
<sequence length="412" mass="44933">VPAPPHRSFVQQPARRAALAVVDAHVRTVRRWQPGPARCPAGRRYRPDQPNVGRPARRAPVRGKLRPGGRPAPGRAVGRVHRVRRRPPVRTAPRRPGGRPRPADVRIRPRRPQPGKGPSDRPRHPAAGPPRPGGRRHLHLHPRRVHGGRRPGDRVRPGRRRVPGEPVPAADRPVAAPAGRPVPPAAGTRRRAVRRAARLRGVRARQQFARTVLPRRAAAGRPPADRQPADQGHPPPAARHGRAAPPKREGPSRVDDDRRPPAERLGPHLRSRLGEGHGAAGDRGPPDRLPRRGDDRGHPAAGRRVRRHPAGRVPVRVGHRVPEDPRDADHRRAGAGPPGAVLRGNRVGRAGRVDGVQRRDPHDGREGRDGPRPGRRRDRGRFRPGGRVRGDAGQGGGRAGGARRVGGRPERV</sequence>
<reference evidence="2" key="1">
    <citation type="submission" date="2020-02" db="EMBL/GenBank/DDBJ databases">
        <authorList>
            <person name="Meier V. D."/>
        </authorList>
    </citation>
    <scope>NUCLEOTIDE SEQUENCE</scope>
    <source>
        <strain evidence="2">AVDCRST_MAG64</strain>
    </source>
</reference>
<name>A0A6J4PIF3_9BACT</name>
<feature type="compositionally biased region" description="Basic residues" evidence="1">
    <location>
        <begin position="55"/>
        <end position="67"/>
    </location>
</feature>
<evidence type="ECO:0000313" key="2">
    <source>
        <dbReference type="EMBL" id="CAA9417160.1"/>
    </source>
</evidence>
<dbReference type="EMBL" id="CADCUQ010000597">
    <property type="protein sequence ID" value="CAA9417160.1"/>
    <property type="molecule type" value="Genomic_DNA"/>
</dbReference>
<protein>
    <submittedName>
        <fullName evidence="2">Para-aminobenzoate synthase, aminase component</fullName>
        <ecNumber evidence="2">2.6.1.85</ecNumber>
    </submittedName>
</protein>
<feature type="compositionally biased region" description="Basic and acidic residues" evidence="1">
    <location>
        <begin position="320"/>
        <end position="332"/>
    </location>
</feature>
<evidence type="ECO:0000256" key="1">
    <source>
        <dbReference type="SAM" id="MobiDB-lite"/>
    </source>
</evidence>
<dbReference type="GO" id="GO:0046820">
    <property type="term" value="F:4-amino-4-deoxychorismate synthase activity"/>
    <property type="evidence" value="ECO:0007669"/>
    <property type="project" value="UniProtKB-EC"/>
</dbReference>
<organism evidence="2">
    <name type="scientific">uncultured Phycisphaerae bacterium</name>
    <dbReference type="NCBI Taxonomy" id="904963"/>
    <lineage>
        <taxon>Bacteria</taxon>
        <taxon>Pseudomonadati</taxon>
        <taxon>Planctomycetota</taxon>
        <taxon>Phycisphaerae</taxon>
        <taxon>environmental samples</taxon>
    </lineage>
</organism>
<gene>
    <name evidence="2" type="ORF">AVDCRST_MAG64-3077</name>
</gene>
<keyword evidence="2" id="KW-0032">Aminotransferase</keyword>
<proteinExistence type="predicted"/>
<keyword evidence="2" id="KW-0808">Transferase</keyword>
<dbReference type="AlphaFoldDB" id="A0A6J4PIF3"/>
<feature type="non-terminal residue" evidence="2">
    <location>
        <position position="1"/>
    </location>
</feature>
<feature type="non-terminal residue" evidence="2">
    <location>
        <position position="412"/>
    </location>
</feature>
<feature type="compositionally biased region" description="Low complexity" evidence="1">
    <location>
        <begin position="68"/>
        <end position="77"/>
    </location>
</feature>
<feature type="compositionally biased region" description="Basic residues" evidence="1">
    <location>
        <begin position="133"/>
        <end position="149"/>
    </location>
</feature>
<feature type="compositionally biased region" description="Basic and acidic residues" evidence="1">
    <location>
        <begin position="284"/>
        <end position="298"/>
    </location>
</feature>
<feature type="compositionally biased region" description="Gly residues" evidence="1">
    <location>
        <begin position="392"/>
        <end position="404"/>
    </location>
</feature>
<accession>A0A6J4PIF3</accession>
<feature type="compositionally biased region" description="Basic residues" evidence="1">
    <location>
        <begin position="78"/>
        <end position="98"/>
    </location>
</feature>
<feature type="compositionally biased region" description="Basic residues" evidence="1">
    <location>
        <begin position="373"/>
        <end position="386"/>
    </location>
</feature>